<sequence>MSTPNNQNQQYNQPAPGVPMGQGQKKKSGLPCGLIAAGCGCLTLILLVALGVGGFFMYSTVSSEVGGITELIETISDGPTGDAAKKSKSQTTTRGKKGDKGAVQEAKDEMEAAISPEKIRSYMKTPLTKKDIREQQKFLSEWEKNPVQQEYVKSLENVEKLKKEQEGKEGSITGNLRNVNAGAKILNSMNKVTTAFDEHIRKSGGYEKYYSRVIRIGGVVAASQTVVGANKKLKDPDSDAVAKQMLKERPEIANEYRKNFEDAKKEIAQAKKSGTESAGAGAAALMSLAQGPGTVALARMPEQSFKTWAALSTKERKAVRDSMQPKAGYGGWFGLFSVNPAALLVSATMSELQELSED</sequence>
<feature type="region of interest" description="Disordered" evidence="1">
    <location>
        <begin position="1"/>
        <end position="24"/>
    </location>
</feature>
<protein>
    <submittedName>
        <fullName evidence="3">Uncharacterized protein</fullName>
    </submittedName>
</protein>
<keyword evidence="2" id="KW-0812">Transmembrane</keyword>
<dbReference type="Proteomes" id="UP000249799">
    <property type="component" value="Chromosome"/>
</dbReference>
<dbReference type="RefSeq" id="WP_111334004.1">
    <property type="nucleotide sequence ID" value="NZ_CP030032.1"/>
</dbReference>
<keyword evidence="4" id="KW-1185">Reference proteome</keyword>
<feature type="compositionally biased region" description="Low complexity" evidence="1">
    <location>
        <begin position="1"/>
        <end position="13"/>
    </location>
</feature>
<keyword evidence="2" id="KW-1133">Transmembrane helix</keyword>
<feature type="transmembrane region" description="Helical" evidence="2">
    <location>
        <begin position="34"/>
        <end position="58"/>
    </location>
</feature>
<keyword evidence="2" id="KW-0472">Membrane</keyword>
<evidence type="ECO:0000313" key="4">
    <source>
        <dbReference type="Proteomes" id="UP000249799"/>
    </source>
</evidence>
<proteinExistence type="predicted"/>
<reference evidence="3 4" key="1">
    <citation type="submission" date="2018-06" db="EMBL/GenBank/DDBJ databases">
        <title>Lujinxingia sediminis gen. nov. sp. nov., a new facultative anaerobic member of the class Deltaproteobacteria, and proposal of Lujinxingaceae fam. nov.</title>
        <authorList>
            <person name="Guo L.-Y."/>
            <person name="Li C.-M."/>
            <person name="Wang S."/>
            <person name="Du Z.-J."/>
        </authorList>
    </citation>
    <scope>NUCLEOTIDE SEQUENCE [LARGE SCALE GENOMIC DNA]</scope>
    <source>
        <strain evidence="3 4">FA350</strain>
    </source>
</reference>
<evidence type="ECO:0000313" key="3">
    <source>
        <dbReference type="EMBL" id="AWV89412.1"/>
    </source>
</evidence>
<evidence type="ECO:0000256" key="2">
    <source>
        <dbReference type="SAM" id="Phobius"/>
    </source>
</evidence>
<dbReference type="OrthoDB" id="10001318at2"/>
<feature type="region of interest" description="Disordered" evidence="1">
    <location>
        <begin position="75"/>
        <end position="108"/>
    </location>
</feature>
<organism evidence="3 4">
    <name type="scientific">Bradymonas sediminis</name>
    <dbReference type="NCBI Taxonomy" id="1548548"/>
    <lineage>
        <taxon>Bacteria</taxon>
        <taxon>Deltaproteobacteria</taxon>
        <taxon>Bradymonadales</taxon>
        <taxon>Bradymonadaceae</taxon>
        <taxon>Bradymonas</taxon>
    </lineage>
</organism>
<evidence type="ECO:0000256" key="1">
    <source>
        <dbReference type="SAM" id="MobiDB-lite"/>
    </source>
</evidence>
<name>A0A2Z4FKD1_9DELT</name>
<gene>
    <name evidence="3" type="ORF">DN745_08705</name>
</gene>
<feature type="compositionally biased region" description="Basic and acidic residues" evidence="1">
    <location>
        <begin position="96"/>
        <end position="108"/>
    </location>
</feature>
<dbReference type="AlphaFoldDB" id="A0A2Z4FKD1"/>
<dbReference type="EMBL" id="CP030032">
    <property type="protein sequence ID" value="AWV89412.1"/>
    <property type="molecule type" value="Genomic_DNA"/>
</dbReference>
<accession>A0A2Z4FKD1</accession>
<dbReference type="KEGG" id="bsed:DN745_08705"/>